<comment type="caution">
    <text evidence="3">The sequence shown here is derived from an EMBL/GenBank/DDBJ whole genome shotgun (WGS) entry which is preliminary data.</text>
</comment>
<evidence type="ECO:0000259" key="2">
    <source>
        <dbReference type="PROSITE" id="PS50042"/>
    </source>
</evidence>
<evidence type="ECO:0000256" key="1">
    <source>
        <dbReference type="SAM" id="MobiDB-lite"/>
    </source>
</evidence>
<proteinExistence type="predicted"/>
<dbReference type="SUPFAM" id="SSF51206">
    <property type="entry name" value="cAMP-binding domain-like"/>
    <property type="match status" value="1"/>
</dbReference>
<reference evidence="3 4" key="1">
    <citation type="submission" date="2024-01" db="EMBL/GenBank/DDBJ databases">
        <title>The genomes of 5 underutilized Papilionoideae crops provide insights into root nodulation and disease resistanc.</title>
        <authorList>
            <person name="Yuan L."/>
        </authorList>
    </citation>
    <scope>NUCLEOTIDE SEQUENCE [LARGE SCALE GENOMIC DNA]</scope>
    <source>
        <strain evidence="3">ZHUSHIDOU_FW_LH</strain>
        <tissue evidence="3">Leaf</tissue>
    </source>
</reference>
<dbReference type="Pfam" id="PF00027">
    <property type="entry name" value="cNMP_binding"/>
    <property type="match status" value="1"/>
</dbReference>
<sequence length="538" mass="60534">MFSSRTTTCFICAAFLRAHRIARIQLHDFIGNSDVASAVINESLIEGEEARRFLDDVRITYPQVLRIAKTRQAAYSVLNDLLEYVQNLEKAGILKENEMLLLHDAVQTDLKKLLRNPPLANFPKINTRHPMLGALPSLVGEPLVSATMEMMKLCGLTLYKEGAESNGIWLISSGVVKWESKMIRNRHSFHPSFTHGSTLGLYEVLTGRPYLCDVITDSVVQCLFLEADKILSCLKLDPAVEDFLWQESAIFLSKLLLPHIFEKLTMQDLRTLVAKRSVMTIYVRGETIEIPHHSVALLLEGYVKTQGSQEPVASPAALLPSHGNQSFQNLAISGTTRESSFSYQGSCYLVETRARIIIFDIAAFEADASLGRRSSSLLSHAMDYSHRYLGREHNGLMSWPEHFYKQKHRKQRSEVIGQRTNILSARALQLSIYGSMVGTRRRSRRRIHVRRPLSLSYPTILSHHGRPLVSVKSEGAAAAKNGNEVSEFTRNVTNPPLQSTKHHREHHDEDDSSDDSAVEEDIVVRIDSPSRLSFHPSS</sequence>
<dbReference type="InterPro" id="IPR018490">
    <property type="entry name" value="cNMP-bd_dom_sf"/>
</dbReference>
<name>A0AAN9ENK3_CROPI</name>
<feature type="region of interest" description="Disordered" evidence="1">
    <location>
        <begin position="480"/>
        <end position="522"/>
    </location>
</feature>
<dbReference type="InterPro" id="IPR014710">
    <property type="entry name" value="RmlC-like_jellyroll"/>
</dbReference>
<dbReference type="Gene3D" id="2.60.120.10">
    <property type="entry name" value="Jelly Rolls"/>
    <property type="match status" value="1"/>
</dbReference>
<feature type="domain" description="Cyclic nucleotide-binding" evidence="2">
    <location>
        <begin position="131"/>
        <end position="226"/>
    </location>
</feature>
<dbReference type="AlphaFoldDB" id="A0AAN9ENK3"/>
<keyword evidence="4" id="KW-1185">Reference proteome</keyword>
<organism evidence="3 4">
    <name type="scientific">Crotalaria pallida</name>
    <name type="common">Smooth rattlebox</name>
    <name type="synonym">Crotalaria striata</name>
    <dbReference type="NCBI Taxonomy" id="3830"/>
    <lineage>
        <taxon>Eukaryota</taxon>
        <taxon>Viridiplantae</taxon>
        <taxon>Streptophyta</taxon>
        <taxon>Embryophyta</taxon>
        <taxon>Tracheophyta</taxon>
        <taxon>Spermatophyta</taxon>
        <taxon>Magnoliopsida</taxon>
        <taxon>eudicotyledons</taxon>
        <taxon>Gunneridae</taxon>
        <taxon>Pentapetalae</taxon>
        <taxon>rosids</taxon>
        <taxon>fabids</taxon>
        <taxon>Fabales</taxon>
        <taxon>Fabaceae</taxon>
        <taxon>Papilionoideae</taxon>
        <taxon>50 kb inversion clade</taxon>
        <taxon>genistoids sensu lato</taxon>
        <taxon>core genistoids</taxon>
        <taxon>Crotalarieae</taxon>
        <taxon>Crotalaria</taxon>
    </lineage>
</organism>
<dbReference type="InterPro" id="IPR000595">
    <property type="entry name" value="cNMP-bd_dom"/>
</dbReference>
<feature type="compositionally biased region" description="Acidic residues" evidence="1">
    <location>
        <begin position="508"/>
        <end position="521"/>
    </location>
</feature>
<gene>
    <name evidence="3" type="ORF">RIF29_26678</name>
</gene>
<evidence type="ECO:0000313" key="3">
    <source>
        <dbReference type="EMBL" id="KAK7260541.1"/>
    </source>
</evidence>
<feature type="compositionally biased region" description="Polar residues" evidence="1">
    <location>
        <begin position="483"/>
        <end position="499"/>
    </location>
</feature>
<dbReference type="Proteomes" id="UP001372338">
    <property type="component" value="Unassembled WGS sequence"/>
</dbReference>
<protein>
    <recommendedName>
        <fullName evidence="2">Cyclic nucleotide-binding domain-containing protein</fullName>
    </recommendedName>
</protein>
<dbReference type="EMBL" id="JAYWIO010000005">
    <property type="protein sequence ID" value="KAK7260541.1"/>
    <property type="molecule type" value="Genomic_DNA"/>
</dbReference>
<evidence type="ECO:0000313" key="4">
    <source>
        <dbReference type="Proteomes" id="UP001372338"/>
    </source>
</evidence>
<dbReference type="PROSITE" id="PS50042">
    <property type="entry name" value="CNMP_BINDING_3"/>
    <property type="match status" value="1"/>
</dbReference>
<accession>A0AAN9ENK3</accession>